<organism evidence="1 2">
    <name type="scientific">Pseudomonas fluorescens</name>
    <dbReference type="NCBI Taxonomy" id="294"/>
    <lineage>
        <taxon>Bacteria</taxon>
        <taxon>Pseudomonadati</taxon>
        <taxon>Pseudomonadota</taxon>
        <taxon>Gammaproteobacteria</taxon>
        <taxon>Pseudomonadales</taxon>
        <taxon>Pseudomonadaceae</taxon>
        <taxon>Pseudomonas</taxon>
    </lineage>
</organism>
<dbReference type="Proteomes" id="UP000061348">
    <property type="component" value="Unassembled WGS sequence"/>
</dbReference>
<reference evidence="1 2" key="1">
    <citation type="submission" date="2015-05" db="EMBL/GenBank/DDBJ databases">
        <title>A genomic and transcriptomic approach to investigate the blue pigment phenotype in Pseudomonas fluorescens.</title>
        <authorList>
            <person name="Andreani N.A."/>
            <person name="Cardazzo B."/>
        </authorList>
    </citation>
    <scope>NUCLEOTIDE SEQUENCE [LARGE SCALE GENOMIC DNA]</scope>
    <source>
        <strain evidence="1 2">Ps_22</strain>
    </source>
</reference>
<dbReference type="EMBL" id="LCYA01000002">
    <property type="protein sequence ID" value="KWV90186.1"/>
    <property type="molecule type" value="Genomic_DNA"/>
</dbReference>
<gene>
    <name evidence="1" type="ORF">PFLmoz3_00184</name>
</gene>
<accession>A0A109LMB2</accession>
<comment type="caution">
    <text evidence="1">The sequence shown here is derived from an EMBL/GenBank/DDBJ whole genome shotgun (WGS) entry which is preliminary data.</text>
</comment>
<proteinExistence type="predicted"/>
<dbReference type="AlphaFoldDB" id="A0A109LMB2"/>
<sequence>MRFGFLGLGDKTLRLAAQWGLVGNRLGQLLGGDFGTVRGPVGIGTQEHLLAGELGLLQRAEQVWRRDVVCRHAGVEVLVQVGVDARRFHLTQVLRVQAHLGRYDRHHQLDALGLELLAYAFDQRVVALQVLVFVDGGVEFLVAVQPVVTAQHHARAAFIEQLVVQRCPQVGAQALDRELVVVVSLDGFGPATVKHRGIGVGAEAKEAAQ</sequence>
<protein>
    <submittedName>
        <fullName evidence="1">Uncharacterized protein</fullName>
    </submittedName>
</protein>
<evidence type="ECO:0000313" key="1">
    <source>
        <dbReference type="EMBL" id="KWV90186.1"/>
    </source>
</evidence>
<name>A0A109LMB2_PSEFL</name>
<evidence type="ECO:0000313" key="2">
    <source>
        <dbReference type="Proteomes" id="UP000061348"/>
    </source>
</evidence>